<dbReference type="AlphaFoldDB" id="A0AAJ8BZI4"/>
<evidence type="ECO:0000313" key="1">
    <source>
        <dbReference type="RefSeq" id="XP_059605366.1"/>
    </source>
</evidence>
<sequence length="160" mass="17515">MADQFSDLCRDRSNPVRCRDESHPLHGGEAIQLSPLNAASFPLPSAESSILLFLGLPQGAAIWVIHMIEAGEPTVAGYIAADVLIPCSVLDRSRCVPTLSRVRTDWKMVAPIRHESAPEPVIVSLTAGHGEKHVGYQSFCVVIRFIGWDFPRILSQTELS</sequence>
<protein>
    <submittedName>
        <fullName evidence="1">Uncharacterized protein</fullName>
    </submittedName>
</protein>
<organism evidence="1">
    <name type="scientific">Aspergillus niger</name>
    <dbReference type="NCBI Taxonomy" id="5061"/>
    <lineage>
        <taxon>Eukaryota</taxon>
        <taxon>Fungi</taxon>
        <taxon>Dikarya</taxon>
        <taxon>Ascomycota</taxon>
        <taxon>Pezizomycotina</taxon>
        <taxon>Eurotiomycetes</taxon>
        <taxon>Eurotiomycetidae</taxon>
        <taxon>Eurotiales</taxon>
        <taxon>Aspergillaceae</taxon>
        <taxon>Aspergillus</taxon>
        <taxon>Aspergillus subgen. Circumdati</taxon>
    </lineage>
</organism>
<name>A0AAJ8BZI4_ASPNG</name>
<reference evidence="1" key="2">
    <citation type="submission" date="2025-08" db="UniProtKB">
        <authorList>
            <consortium name="RefSeq"/>
        </authorList>
    </citation>
    <scope>IDENTIFICATION</scope>
</reference>
<proteinExistence type="predicted"/>
<dbReference type="RefSeq" id="XP_059605366.1">
    <property type="nucleotide sequence ID" value="XM_059748382.1"/>
</dbReference>
<dbReference type="VEuPathDB" id="FungiDB:An07g04050"/>
<reference evidence="1" key="1">
    <citation type="submission" date="2025-02" db="EMBL/GenBank/DDBJ databases">
        <authorList>
            <consortium name="NCBI Genome Project"/>
        </authorList>
    </citation>
    <scope>NUCLEOTIDE SEQUENCE</scope>
</reference>
<dbReference type="GeneID" id="84591354"/>
<gene>
    <name evidence="1" type="ORF">An07g04050</name>
</gene>
<dbReference type="KEGG" id="ang:An07g04050"/>
<accession>A0AAJ8BZI4</accession>